<feature type="transmembrane region" description="Helical" evidence="1">
    <location>
        <begin position="893"/>
        <end position="911"/>
    </location>
</feature>
<dbReference type="PRINTS" id="PR00702">
    <property type="entry name" value="ACRIFLAVINRP"/>
</dbReference>
<dbReference type="AlphaFoldDB" id="A0A2I7N396"/>
<protein>
    <recommendedName>
        <fullName evidence="4">Efflux pump membrane transporter</fullName>
    </recommendedName>
</protein>
<gene>
    <name evidence="2" type="ORF">CUN60_00925</name>
</gene>
<keyword evidence="1" id="KW-1133">Transmembrane helix</keyword>
<dbReference type="GO" id="GO:0005886">
    <property type="term" value="C:plasma membrane"/>
    <property type="evidence" value="ECO:0007669"/>
    <property type="project" value="TreeGrafter"/>
</dbReference>
<evidence type="ECO:0000313" key="2">
    <source>
        <dbReference type="EMBL" id="AUR50923.1"/>
    </source>
</evidence>
<accession>A0A2I7N396</accession>
<name>A0A2I7N396_9NEIS</name>
<dbReference type="GO" id="GO:0042910">
    <property type="term" value="F:xenobiotic transmembrane transporter activity"/>
    <property type="evidence" value="ECO:0007669"/>
    <property type="project" value="TreeGrafter"/>
</dbReference>
<feature type="transmembrane region" description="Helical" evidence="1">
    <location>
        <begin position="918"/>
        <end position="938"/>
    </location>
</feature>
<evidence type="ECO:0000313" key="3">
    <source>
        <dbReference type="Proteomes" id="UP000236655"/>
    </source>
</evidence>
<evidence type="ECO:0008006" key="4">
    <source>
        <dbReference type="Google" id="ProtNLM"/>
    </source>
</evidence>
<sequence length="1054" mass="116440">MIWGNPILGSRVKPYYFIKRPILAIVIALIIICVGLVATFNIPVSQFPNISPPVVMVRAQFPGANAETAAKVVAAQIENQLNGTSNMLYMATTTSATGSISINLTFEIGTDLNIAINEILNRIYAAMSLLPPVVQQLGVTARKSSPDQLLSIAFYANPYIDPKFISNYLERTVQNDLLLLPTVGNIGVFGTGTYAIRAWLDPNLMQRYSITVNDIQNAIKDQNQEYVIGRSNAPPFISDKQTESMLALNLIGSQMFSSPKQLAEVVLRNNGNQIIRVKDIARVELGANSYTSRALINFRDEKGKFVSYPCSIMQVYLVPGSNQLLAKKQILDLLQEDAKRFPFGLHYRISNDNSRFVAASIHNVVETLIIAIILVTLIILLFLRNLRACLIVIATIPVSLFGTIACLDVLGFSLNTISLFALILSIGIVVDDAIIIVENVMRLKEANPETKLSQIISETMREVKSAVIAIVMVLSIVFIPVMKLGGLSGVMYQQFAVTIACSVIISGISALTFVPALTSRILKIVPLKRKPPSIFENLIGKLTRLYVRLAEMIIIKRKFILMIWLVLILATIGLFKEVSTDFVPLEDQGLIMASMNLPSSASMNETESAARQIMAKLTNNPNISSVLSIIGADFLDSGGQKPYAASFTISLKEWSERSGKHSSADSVIKEINKFNRQIPGLAIKAYNQPPIRGLSTTGGVEFYLENRVGGNAHDLQEVGDKLIARLKKHHEVGNAYQTLNTNTLQISLLPDIDMTKFYKVSLNDLYVTLQTMYSNNNVNFAYLMQGLIWVILEADYRYRATLEGLQNVYLKNTDGKMVPVGSLLKIDYSNNAQVIQRFNSYIATRITVIPAKGHTMGDVMQVLQNEVSQLPKGYGYEWFGTSYQLKQSQSTSATAFIMAFVMIYLVLAALYEMWRLPLIILMGVPFALFGAILVLFIFNMPNDLYFQISLITLLGLSAKNIILLVEFALQHYKEDGNSISSAIYALKIRFRPILMTSVTFIFGTLPLVFANGAGANAEHSLGIGIIGGVIGSVFLATLFTPAYFTLFMKNRAKV</sequence>
<dbReference type="Pfam" id="PF00873">
    <property type="entry name" value="ACR_tran"/>
    <property type="match status" value="1"/>
</dbReference>
<dbReference type="PANTHER" id="PTHR32063">
    <property type="match status" value="1"/>
</dbReference>
<dbReference type="EMBL" id="CP024847">
    <property type="protein sequence ID" value="AUR50923.1"/>
    <property type="molecule type" value="Genomic_DNA"/>
</dbReference>
<feature type="transmembrane region" description="Helical" evidence="1">
    <location>
        <begin position="494"/>
        <end position="518"/>
    </location>
</feature>
<proteinExistence type="predicted"/>
<feature type="transmembrane region" description="Helical" evidence="1">
    <location>
        <begin position="390"/>
        <end position="411"/>
    </location>
</feature>
<dbReference type="Gene3D" id="3.30.70.1440">
    <property type="entry name" value="Multidrug efflux transporter AcrB pore domain"/>
    <property type="match status" value="1"/>
</dbReference>
<reference evidence="3" key="1">
    <citation type="submission" date="2017-11" db="EMBL/GenBank/DDBJ databases">
        <authorList>
            <person name="Chan K.G."/>
            <person name="Lee L.S."/>
        </authorList>
    </citation>
    <scope>NUCLEOTIDE SEQUENCE [LARGE SCALE GENOMIC DNA]</scope>
    <source>
        <strain evidence="3">DSM 100970</strain>
    </source>
</reference>
<dbReference type="InterPro" id="IPR001036">
    <property type="entry name" value="Acrflvin-R"/>
</dbReference>
<keyword evidence="3" id="KW-1185">Reference proteome</keyword>
<feature type="transmembrane region" description="Helical" evidence="1">
    <location>
        <begin position="944"/>
        <end position="969"/>
    </location>
</feature>
<dbReference type="Gene3D" id="3.30.2090.10">
    <property type="entry name" value="Multidrug efflux transporter AcrB TolC docking domain, DN and DC subdomains"/>
    <property type="match status" value="2"/>
</dbReference>
<dbReference type="Gene3D" id="3.30.70.1320">
    <property type="entry name" value="Multidrug efflux transporter AcrB pore domain like"/>
    <property type="match status" value="1"/>
</dbReference>
<dbReference type="Proteomes" id="UP000236655">
    <property type="component" value="Chromosome"/>
</dbReference>
<dbReference type="KEGG" id="nba:CUN60_00925"/>
<feature type="transmembrane region" description="Helical" evidence="1">
    <location>
        <begin position="21"/>
        <end position="42"/>
    </location>
</feature>
<dbReference type="SUPFAM" id="SSF82693">
    <property type="entry name" value="Multidrug efflux transporter AcrB pore domain, PN1, PN2, PC1 and PC2 subdomains"/>
    <property type="match status" value="4"/>
</dbReference>
<evidence type="ECO:0000256" key="1">
    <source>
        <dbReference type="SAM" id="Phobius"/>
    </source>
</evidence>
<keyword evidence="1" id="KW-0472">Membrane</keyword>
<feature type="transmembrane region" description="Helical" evidence="1">
    <location>
        <begin position="462"/>
        <end position="482"/>
    </location>
</feature>
<dbReference type="SUPFAM" id="SSF82714">
    <property type="entry name" value="Multidrug efflux transporter AcrB TolC docking domain, DN and DC subdomains"/>
    <property type="match status" value="2"/>
</dbReference>
<feature type="transmembrane region" description="Helical" evidence="1">
    <location>
        <begin position="1021"/>
        <end position="1046"/>
    </location>
</feature>
<feature type="transmembrane region" description="Helical" evidence="1">
    <location>
        <begin position="364"/>
        <end position="383"/>
    </location>
</feature>
<feature type="transmembrane region" description="Helical" evidence="1">
    <location>
        <begin position="990"/>
        <end position="1009"/>
    </location>
</feature>
<feature type="transmembrane region" description="Helical" evidence="1">
    <location>
        <begin position="417"/>
        <end position="441"/>
    </location>
</feature>
<dbReference type="PANTHER" id="PTHR32063:SF76">
    <property type="entry name" value="EFFLUX PUMP MEMBRANE TRANSPORTER"/>
    <property type="match status" value="1"/>
</dbReference>
<keyword evidence="1" id="KW-0812">Transmembrane</keyword>
<dbReference type="Gene3D" id="1.20.1640.10">
    <property type="entry name" value="Multidrug efflux transporter AcrB transmembrane domain"/>
    <property type="match status" value="2"/>
</dbReference>
<dbReference type="InterPro" id="IPR027463">
    <property type="entry name" value="AcrB_DN_DC_subdom"/>
</dbReference>
<dbReference type="SUPFAM" id="SSF82866">
    <property type="entry name" value="Multidrug efflux transporter AcrB transmembrane domain"/>
    <property type="match status" value="2"/>
</dbReference>
<dbReference type="Gene3D" id="3.30.70.1430">
    <property type="entry name" value="Multidrug efflux transporter AcrB pore domain"/>
    <property type="match status" value="2"/>
</dbReference>
<organism evidence="2 3">
    <name type="scientific">Aquella oligotrophica</name>
    <dbReference type="NCBI Taxonomy" id="2067065"/>
    <lineage>
        <taxon>Bacteria</taxon>
        <taxon>Pseudomonadati</taxon>
        <taxon>Pseudomonadota</taxon>
        <taxon>Betaproteobacteria</taxon>
        <taxon>Neisseriales</taxon>
        <taxon>Neisseriaceae</taxon>
        <taxon>Aquella</taxon>
    </lineage>
</organism>
<feature type="transmembrane region" description="Helical" evidence="1">
    <location>
        <begin position="559"/>
        <end position="575"/>
    </location>
</feature>